<protein>
    <submittedName>
        <fullName evidence="2">Uncharacterized protein</fullName>
    </submittedName>
</protein>
<accession>A0A0A9CQA5</accession>
<reference evidence="2" key="2">
    <citation type="journal article" date="2015" name="Data Brief">
        <title>Shoot transcriptome of the giant reed, Arundo donax.</title>
        <authorList>
            <person name="Barrero R.A."/>
            <person name="Guerrero F.D."/>
            <person name="Moolhuijzen P."/>
            <person name="Goolsby J.A."/>
            <person name="Tidwell J."/>
            <person name="Bellgard S.E."/>
            <person name="Bellgard M.I."/>
        </authorList>
    </citation>
    <scope>NUCLEOTIDE SEQUENCE</scope>
    <source>
        <tissue evidence="2">Shoot tissue taken approximately 20 cm above the soil surface</tissue>
    </source>
</reference>
<dbReference type="AlphaFoldDB" id="A0A0A9CQA5"/>
<evidence type="ECO:0000256" key="1">
    <source>
        <dbReference type="SAM" id="SignalP"/>
    </source>
</evidence>
<keyword evidence="1" id="KW-0732">Signal</keyword>
<feature type="signal peptide" evidence="1">
    <location>
        <begin position="1"/>
        <end position="24"/>
    </location>
</feature>
<organism evidence="2">
    <name type="scientific">Arundo donax</name>
    <name type="common">Giant reed</name>
    <name type="synonym">Donax arundinaceus</name>
    <dbReference type="NCBI Taxonomy" id="35708"/>
    <lineage>
        <taxon>Eukaryota</taxon>
        <taxon>Viridiplantae</taxon>
        <taxon>Streptophyta</taxon>
        <taxon>Embryophyta</taxon>
        <taxon>Tracheophyta</taxon>
        <taxon>Spermatophyta</taxon>
        <taxon>Magnoliopsida</taxon>
        <taxon>Liliopsida</taxon>
        <taxon>Poales</taxon>
        <taxon>Poaceae</taxon>
        <taxon>PACMAD clade</taxon>
        <taxon>Arundinoideae</taxon>
        <taxon>Arundineae</taxon>
        <taxon>Arundo</taxon>
    </lineage>
</organism>
<dbReference type="EMBL" id="GBRH01221307">
    <property type="protein sequence ID" value="JAD76588.1"/>
    <property type="molecule type" value="Transcribed_RNA"/>
</dbReference>
<feature type="chain" id="PRO_5002043273" evidence="1">
    <location>
        <begin position="25"/>
        <end position="53"/>
    </location>
</feature>
<reference evidence="2" key="1">
    <citation type="submission" date="2014-09" db="EMBL/GenBank/DDBJ databases">
        <authorList>
            <person name="Magalhaes I.L.F."/>
            <person name="Oliveira U."/>
            <person name="Santos F.R."/>
            <person name="Vidigal T.H.D.A."/>
            <person name="Brescovit A.D."/>
            <person name="Santos A.J."/>
        </authorList>
    </citation>
    <scope>NUCLEOTIDE SEQUENCE</scope>
    <source>
        <tissue evidence="2">Shoot tissue taken approximately 20 cm above the soil surface</tissue>
    </source>
</reference>
<sequence length="53" mass="5664">MQIALFSLITSATLLSSMMETSHSCSFTVSGILVELHANTTFIEPETVVSSSL</sequence>
<name>A0A0A9CQA5_ARUDO</name>
<evidence type="ECO:0000313" key="2">
    <source>
        <dbReference type="EMBL" id="JAD76588.1"/>
    </source>
</evidence>
<proteinExistence type="predicted"/>